<gene>
    <name evidence="1" type="ORF">LCGC14_2079650</name>
</gene>
<comment type="caution">
    <text evidence="1">The sequence shown here is derived from an EMBL/GenBank/DDBJ whole genome shotgun (WGS) entry which is preliminary data.</text>
</comment>
<accession>A0A0F9EFU5</accession>
<organism evidence="1">
    <name type="scientific">marine sediment metagenome</name>
    <dbReference type="NCBI Taxonomy" id="412755"/>
    <lineage>
        <taxon>unclassified sequences</taxon>
        <taxon>metagenomes</taxon>
        <taxon>ecological metagenomes</taxon>
    </lineage>
</organism>
<evidence type="ECO:0000313" key="1">
    <source>
        <dbReference type="EMBL" id="KKL72963.1"/>
    </source>
</evidence>
<sequence length="101" mass="11401">MTEAMDSSEAGEQEKRHKDLVVRREALKDNVTSIEAELGARRRRLKSLMDEADSEGFDPNNIREEIRKATEVVRVKLDAFEADIGAGEKMVRPMLEEIGKG</sequence>
<dbReference type="AlphaFoldDB" id="A0A0F9EFU5"/>
<proteinExistence type="predicted"/>
<protein>
    <submittedName>
        <fullName evidence="1">Uncharacterized protein</fullName>
    </submittedName>
</protein>
<name>A0A0F9EFU5_9ZZZZ</name>
<dbReference type="EMBL" id="LAZR01025109">
    <property type="protein sequence ID" value="KKL72963.1"/>
    <property type="molecule type" value="Genomic_DNA"/>
</dbReference>
<reference evidence="1" key="1">
    <citation type="journal article" date="2015" name="Nature">
        <title>Complex archaea that bridge the gap between prokaryotes and eukaryotes.</title>
        <authorList>
            <person name="Spang A."/>
            <person name="Saw J.H."/>
            <person name="Jorgensen S.L."/>
            <person name="Zaremba-Niedzwiedzka K."/>
            <person name="Martijn J."/>
            <person name="Lind A.E."/>
            <person name="van Eijk R."/>
            <person name="Schleper C."/>
            <person name="Guy L."/>
            <person name="Ettema T.J."/>
        </authorList>
    </citation>
    <scope>NUCLEOTIDE SEQUENCE</scope>
</reference>